<evidence type="ECO:0000256" key="1">
    <source>
        <dbReference type="SAM" id="Phobius"/>
    </source>
</evidence>
<organism evidence="2 3">
    <name type="scientific">Microbacterium testaceum</name>
    <name type="common">Aureobacterium testaceum</name>
    <name type="synonym">Brevibacterium testaceum</name>
    <dbReference type="NCBI Taxonomy" id="2033"/>
    <lineage>
        <taxon>Bacteria</taxon>
        <taxon>Bacillati</taxon>
        <taxon>Actinomycetota</taxon>
        <taxon>Actinomycetes</taxon>
        <taxon>Micrococcales</taxon>
        <taxon>Microbacteriaceae</taxon>
        <taxon>Microbacterium</taxon>
    </lineage>
</organism>
<comment type="caution">
    <text evidence="2">The sequence shown here is derived from an EMBL/GenBank/DDBJ whole genome shotgun (WGS) entry which is preliminary data.</text>
</comment>
<dbReference type="RefSeq" id="WP_116536631.1">
    <property type="nucleotide sequence ID" value="NZ_QDFT01000005.1"/>
</dbReference>
<sequence length="92" mass="9635">MSEEKTPAENPHGPARRRAIALMTPVFVVLLASMLLVGTVLVLLQIAGLLIGNGSFVTGVADALNPWAFGIGGALGIWTLLLSYAHGWKPAD</sequence>
<keyword evidence="1" id="KW-0812">Transmembrane</keyword>
<gene>
    <name evidence="2" type="ORF">DC432_03035</name>
</gene>
<name>A0A2T7WXJ5_MICTE</name>
<evidence type="ECO:0000313" key="3">
    <source>
        <dbReference type="Proteomes" id="UP000244649"/>
    </source>
</evidence>
<proteinExistence type="predicted"/>
<keyword evidence="1" id="KW-0472">Membrane</keyword>
<dbReference type="EMBL" id="QDFT01000005">
    <property type="protein sequence ID" value="PVE78732.1"/>
    <property type="molecule type" value="Genomic_DNA"/>
</dbReference>
<reference evidence="2 3" key="1">
    <citation type="submission" date="2018-04" db="EMBL/GenBank/DDBJ databases">
        <authorList>
            <person name="Go L.Y."/>
            <person name="Mitchell J.A."/>
        </authorList>
    </citation>
    <scope>NUCLEOTIDE SEQUENCE [LARGE SCALE GENOMIC DNA]</scope>
    <source>
        <strain evidence="2 3">TPD7010</strain>
    </source>
</reference>
<accession>A0A2T7WXJ5</accession>
<dbReference type="Proteomes" id="UP000244649">
    <property type="component" value="Unassembled WGS sequence"/>
</dbReference>
<dbReference type="AlphaFoldDB" id="A0A2T7WXJ5"/>
<feature type="transmembrane region" description="Helical" evidence="1">
    <location>
        <begin position="20"/>
        <end position="47"/>
    </location>
</feature>
<evidence type="ECO:0000313" key="2">
    <source>
        <dbReference type="EMBL" id="PVE78732.1"/>
    </source>
</evidence>
<keyword evidence="1" id="KW-1133">Transmembrane helix</keyword>
<protein>
    <submittedName>
        <fullName evidence="2">Uncharacterized protein</fullName>
    </submittedName>
</protein>
<feature type="transmembrane region" description="Helical" evidence="1">
    <location>
        <begin position="67"/>
        <end position="85"/>
    </location>
</feature>